<keyword evidence="3" id="KW-1185">Reference proteome</keyword>
<proteinExistence type="predicted"/>
<feature type="compositionally biased region" description="Low complexity" evidence="1">
    <location>
        <begin position="1"/>
        <end position="18"/>
    </location>
</feature>
<gene>
    <name evidence="2" type="ORF">Glove_415g10</name>
</gene>
<sequence length="108" mass="12397">MDSTDPTNLTDSTDSTDSGQRIYEVPEYQGPLTRLGLITNKRLSPGYKPMPGPHRCYSHYKDIGNGLLSDPLEFIKPFSIFWRCIKSEKGNEPPRWRPVKEELLNENN</sequence>
<dbReference type="OrthoDB" id="5516192at2759"/>
<comment type="caution">
    <text evidence="2">The sequence shown here is derived from an EMBL/GenBank/DDBJ whole genome shotgun (WGS) entry which is preliminary data.</text>
</comment>
<evidence type="ECO:0000313" key="3">
    <source>
        <dbReference type="Proteomes" id="UP000266861"/>
    </source>
</evidence>
<name>A0A397H4U6_9GLOM</name>
<feature type="region of interest" description="Disordered" evidence="1">
    <location>
        <begin position="89"/>
        <end position="108"/>
    </location>
</feature>
<evidence type="ECO:0000313" key="2">
    <source>
        <dbReference type="EMBL" id="RHZ55440.1"/>
    </source>
</evidence>
<protein>
    <submittedName>
        <fullName evidence="2">Uncharacterized protein</fullName>
    </submittedName>
</protein>
<dbReference type="AlphaFoldDB" id="A0A397H4U6"/>
<feature type="region of interest" description="Disordered" evidence="1">
    <location>
        <begin position="1"/>
        <end position="22"/>
    </location>
</feature>
<dbReference type="EMBL" id="PQFF01000368">
    <property type="protein sequence ID" value="RHZ55440.1"/>
    <property type="molecule type" value="Genomic_DNA"/>
</dbReference>
<dbReference type="Proteomes" id="UP000266861">
    <property type="component" value="Unassembled WGS sequence"/>
</dbReference>
<reference evidence="2 3" key="1">
    <citation type="submission" date="2018-08" db="EMBL/GenBank/DDBJ databases">
        <title>Genome and evolution of the arbuscular mycorrhizal fungus Diversispora epigaea (formerly Glomus versiforme) and its bacterial endosymbionts.</title>
        <authorList>
            <person name="Sun X."/>
            <person name="Fei Z."/>
            <person name="Harrison M."/>
        </authorList>
    </citation>
    <scope>NUCLEOTIDE SEQUENCE [LARGE SCALE GENOMIC DNA]</scope>
    <source>
        <strain evidence="2 3">IT104</strain>
    </source>
</reference>
<accession>A0A397H4U6</accession>
<evidence type="ECO:0000256" key="1">
    <source>
        <dbReference type="SAM" id="MobiDB-lite"/>
    </source>
</evidence>
<organism evidence="2 3">
    <name type="scientific">Diversispora epigaea</name>
    <dbReference type="NCBI Taxonomy" id="1348612"/>
    <lineage>
        <taxon>Eukaryota</taxon>
        <taxon>Fungi</taxon>
        <taxon>Fungi incertae sedis</taxon>
        <taxon>Mucoromycota</taxon>
        <taxon>Glomeromycotina</taxon>
        <taxon>Glomeromycetes</taxon>
        <taxon>Diversisporales</taxon>
        <taxon>Diversisporaceae</taxon>
        <taxon>Diversispora</taxon>
    </lineage>
</organism>